<keyword evidence="2 13" id="KW-0963">Cytoplasm</keyword>
<dbReference type="GO" id="GO:0004829">
    <property type="term" value="F:threonine-tRNA ligase activity"/>
    <property type="evidence" value="ECO:0007669"/>
    <property type="project" value="UniProtKB-UniRule"/>
</dbReference>
<dbReference type="FunFam" id="3.30.980.10:FF:000005">
    <property type="entry name" value="Threonyl-tRNA synthetase, mitochondrial"/>
    <property type="match status" value="1"/>
</dbReference>
<evidence type="ECO:0000256" key="5">
    <source>
        <dbReference type="ARBA" id="ARBA00022723"/>
    </source>
</evidence>
<dbReference type="SUPFAM" id="SSF52954">
    <property type="entry name" value="Class II aaRS ABD-related"/>
    <property type="match status" value="1"/>
</dbReference>
<dbReference type="Gene3D" id="3.40.50.800">
    <property type="entry name" value="Anticodon-binding domain"/>
    <property type="match status" value="1"/>
</dbReference>
<organism evidence="15 16">
    <name type="scientific">Candidatus Sungiibacteriota bacterium</name>
    <dbReference type="NCBI Taxonomy" id="2750080"/>
    <lineage>
        <taxon>Bacteria</taxon>
        <taxon>Candidatus Sungiibacteriota</taxon>
    </lineage>
</organism>
<dbReference type="Pfam" id="PF00587">
    <property type="entry name" value="tRNA-synt_2b"/>
    <property type="match status" value="1"/>
</dbReference>
<dbReference type="FunFam" id="3.30.930.10:FF:000002">
    <property type="entry name" value="Threonine--tRNA ligase"/>
    <property type="match status" value="1"/>
</dbReference>
<comment type="similarity">
    <text evidence="1 13">Belongs to the class-II aminoacyl-tRNA synthetase family.</text>
</comment>
<dbReference type="SUPFAM" id="SSF55186">
    <property type="entry name" value="ThrRS/AlaRS common domain"/>
    <property type="match status" value="1"/>
</dbReference>
<dbReference type="InterPro" id="IPR002314">
    <property type="entry name" value="aa-tRNA-synt_IIb"/>
</dbReference>
<evidence type="ECO:0000256" key="13">
    <source>
        <dbReference type="HAMAP-Rule" id="MF_00184"/>
    </source>
</evidence>
<evidence type="ECO:0000256" key="9">
    <source>
        <dbReference type="ARBA" id="ARBA00022884"/>
    </source>
</evidence>
<feature type="region of interest" description="Catalytic" evidence="13">
    <location>
        <begin position="182"/>
        <end position="473"/>
    </location>
</feature>
<evidence type="ECO:0000256" key="12">
    <source>
        <dbReference type="ARBA" id="ARBA00049515"/>
    </source>
</evidence>
<dbReference type="InterPro" id="IPR018163">
    <property type="entry name" value="Thr/Ala-tRNA-synth_IIc_edit"/>
</dbReference>
<dbReference type="GO" id="GO:0005524">
    <property type="term" value="F:ATP binding"/>
    <property type="evidence" value="ECO:0007669"/>
    <property type="project" value="UniProtKB-UniRule"/>
</dbReference>
<comment type="catalytic activity">
    <reaction evidence="12 13">
        <text>tRNA(Thr) + L-threonine + ATP = L-threonyl-tRNA(Thr) + AMP + diphosphate + H(+)</text>
        <dbReference type="Rhea" id="RHEA:24624"/>
        <dbReference type="Rhea" id="RHEA-COMP:9670"/>
        <dbReference type="Rhea" id="RHEA-COMP:9704"/>
        <dbReference type="ChEBI" id="CHEBI:15378"/>
        <dbReference type="ChEBI" id="CHEBI:30616"/>
        <dbReference type="ChEBI" id="CHEBI:33019"/>
        <dbReference type="ChEBI" id="CHEBI:57926"/>
        <dbReference type="ChEBI" id="CHEBI:78442"/>
        <dbReference type="ChEBI" id="CHEBI:78534"/>
        <dbReference type="ChEBI" id="CHEBI:456215"/>
        <dbReference type="EC" id="6.1.1.3"/>
    </reaction>
</comment>
<evidence type="ECO:0000313" key="16">
    <source>
        <dbReference type="Proteomes" id="UP000808388"/>
    </source>
</evidence>
<feature type="binding site" evidence="13">
    <location>
        <position position="274"/>
    </location>
    <ligand>
        <name>Zn(2+)</name>
        <dbReference type="ChEBI" id="CHEBI:29105"/>
        <note>catalytic</note>
    </ligand>
</feature>
<evidence type="ECO:0000256" key="2">
    <source>
        <dbReference type="ARBA" id="ARBA00022490"/>
    </source>
</evidence>
<keyword evidence="9 13" id="KW-0694">RNA-binding</keyword>
<evidence type="ECO:0000256" key="4">
    <source>
        <dbReference type="ARBA" id="ARBA00022598"/>
    </source>
</evidence>
<comment type="subcellular location">
    <subcellularLocation>
        <location evidence="13">Cytoplasm</location>
    </subcellularLocation>
</comment>
<name>A0A9D6LTL4_9BACT</name>
<keyword evidence="10 13" id="KW-0648">Protein biosynthesis</keyword>
<sequence length="568" mass="65086">MSNDESLENLRHSLAHLLAAAVLELWPNAKPTIGPAIENGFYYDFQFVQPISENDLPKIEAKMREMLGSWGGITGKEVSAEEAKEFFKGNLFKLELIDEIVSRGEPITLYTSGNFIDLCRGGHVENIKDINPEAFKLTKVAGAYWRGSEKNPQLTRIYGVAFETPEELKKYLTILEEAEKRDHRKLGRDLELFMFHETAPGMPYWLPKGLIVINQLIHFWRTEHQKRGYQEIKSPLLNKKELYTTSGHWDHYLENMFISETAEGETYALKPMNCPNAMVVFDSKLRSYRDLPLRLSDTDTLHRFERSGTLSGLLRVREFSQDDAHIFIAEDQIHSEYQEIFSIAERFYSVFNLEYSFQLGTRPEKFIGEKSTWDNAEKQLKDILAHSGKSFSIAQGEGAFYGPKIDILMKDSLGRDWQTGTIQLDFQLPQRFDLRYVSADGTPKTPIVIHRVIYGSLERFLGILIEHTAGVFPFWLAPVQVAILPINDKNADYIEKVATQLAEKNIRHHTDSRNESISRKIRDAELEKIPYLFVIGDREAETGKVAVRQRGKGDLGAKTIEEFLGQVL</sequence>
<keyword evidence="5 13" id="KW-0479">Metal-binding</keyword>
<dbReference type="Gene3D" id="3.30.930.10">
    <property type="entry name" value="Bira Bifunctional Protein, Domain 2"/>
    <property type="match status" value="1"/>
</dbReference>
<comment type="cofactor">
    <cofactor evidence="13">
        <name>Zn(2+)</name>
        <dbReference type="ChEBI" id="CHEBI:29105"/>
    </cofactor>
    <text evidence="13">Binds 1 zinc ion per subunit.</text>
</comment>
<dbReference type="CDD" id="cd00771">
    <property type="entry name" value="ThrRS_core"/>
    <property type="match status" value="1"/>
</dbReference>
<dbReference type="GO" id="GO:0000049">
    <property type="term" value="F:tRNA binding"/>
    <property type="evidence" value="ECO:0007669"/>
    <property type="project" value="UniProtKB-KW"/>
</dbReference>
<evidence type="ECO:0000256" key="3">
    <source>
        <dbReference type="ARBA" id="ARBA00022555"/>
    </source>
</evidence>
<evidence type="ECO:0000256" key="11">
    <source>
        <dbReference type="ARBA" id="ARBA00023146"/>
    </source>
</evidence>
<proteinExistence type="inferred from homology"/>
<dbReference type="Gene3D" id="3.30.980.10">
    <property type="entry name" value="Threonyl-trna Synthetase, Chain A, domain 2"/>
    <property type="match status" value="1"/>
</dbReference>
<dbReference type="Pfam" id="PF07973">
    <property type="entry name" value="tRNA_SAD"/>
    <property type="match status" value="1"/>
</dbReference>
<dbReference type="HAMAP" id="MF_00184">
    <property type="entry name" value="Thr_tRNA_synth"/>
    <property type="match status" value="1"/>
</dbReference>
<dbReference type="AlphaFoldDB" id="A0A9D6LTL4"/>
<dbReference type="GO" id="GO:0006435">
    <property type="term" value="P:threonyl-tRNA aminoacylation"/>
    <property type="evidence" value="ECO:0007669"/>
    <property type="project" value="UniProtKB-UniRule"/>
</dbReference>
<dbReference type="InterPro" id="IPR047246">
    <property type="entry name" value="ThrRS_anticodon"/>
</dbReference>
<accession>A0A9D6LTL4</accession>
<comment type="caution">
    <text evidence="15">The sequence shown here is derived from an EMBL/GenBank/DDBJ whole genome shotgun (WGS) entry which is preliminary data.</text>
</comment>
<keyword evidence="11 13" id="KW-0030">Aminoacyl-tRNA synthetase</keyword>
<evidence type="ECO:0000256" key="1">
    <source>
        <dbReference type="ARBA" id="ARBA00008226"/>
    </source>
</evidence>
<evidence type="ECO:0000256" key="8">
    <source>
        <dbReference type="ARBA" id="ARBA00022840"/>
    </source>
</evidence>
<evidence type="ECO:0000256" key="10">
    <source>
        <dbReference type="ARBA" id="ARBA00022917"/>
    </source>
</evidence>
<keyword evidence="4 13" id="KW-0436">Ligase</keyword>
<evidence type="ECO:0000256" key="6">
    <source>
        <dbReference type="ARBA" id="ARBA00022741"/>
    </source>
</evidence>
<dbReference type="EC" id="6.1.1.3" evidence="13"/>
<keyword evidence="6 13" id="KW-0547">Nucleotide-binding</keyword>
<gene>
    <name evidence="13 15" type="primary">thrS</name>
    <name evidence="15" type="ORF">HY220_01835</name>
</gene>
<keyword evidence="3 13" id="KW-0820">tRNA-binding</keyword>
<dbReference type="InterPro" id="IPR045864">
    <property type="entry name" value="aa-tRNA-synth_II/BPL/LPL"/>
</dbReference>
<dbReference type="EMBL" id="JACQCQ010000008">
    <property type="protein sequence ID" value="MBI3627469.1"/>
    <property type="molecule type" value="Genomic_DNA"/>
</dbReference>
<feature type="domain" description="Aminoacyl-transfer RNA synthetases class-II family profile" evidence="14">
    <location>
        <begin position="207"/>
        <end position="473"/>
    </location>
</feature>
<evidence type="ECO:0000259" key="14">
    <source>
        <dbReference type="PROSITE" id="PS50862"/>
    </source>
</evidence>
<keyword evidence="7 13" id="KW-0862">Zinc</keyword>
<keyword evidence="8 13" id="KW-0067">ATP-binding</keyword>
<dbReference type="GO" id="GO:0046872">
    <property type="term" value="F:metal ion binding"/>
    <property type="evidence" value="ECO:0007669"/>
    <property type="project" value="UniProtKB-KW"/>
</dbReference>
<dbReference type="InterPro" id="IPR012947">
    <property type="entry name" value="tRNA_SAD"/>
</dbReference>
<dbReference type="SUPFAM" id="SSF55681">
    <property type="entry name" value="Class II aaRS and biotin synthetases"/>
    <property type="match status" value="1"/>
</dbReference>
<dbReference type="CDD" id="cd00860">
    <property type="entry name" value="ThrRS_anticodon"/>
    <property type="match status" value="1"/>
</dbReference>
<evidence type="ECO:0000313" key="15">
    <source>
        <dbReference type="EMBL" id="MBI3627469.1"/>
    </source>
</evidence>
<dbReference type="Gene3D" id="3.30.54.20">
    <property type="match status" value="1"/>
</dbReference>
<dbReference type="NCBIfam" id="TIGR00418">
    <property type="entry name" value="thrS"/>
    <property type="match status" value="1"/>
</dbReference>
<protein>
    <recommendedName>
        <fullName evidence="13">Threonine--tRNA ligase</fullName>
        <ecNumber evidence="13">6.1.1.3</ecNumber>
    </recommendedName>
    <alternativeName>
        <fullName evidence="13">Threonyl-tRNA synthetase</fullName>
        <shortName evidence="13">ThrRS</shortName>
    </alternativeName>
</protein>
<reference evidence="15" key="1">
    <citation type="submission" date="2020-07" db="EMBL/GenBank/DDBJ databases">
        <title>Huge and variable diversity of episymbiotic CPR bacteria and DPANN archaea in groundwater ecosystems.</title>
        <authorList>
            <person name="He C.Y."/>
            <person name="Keren R."/>
            <person name="Whittaker M."/>
            <person name="Farag I.F."/>
            <person name="Doudna J."/>
            <person name="Cate J.H.D."/>
            <person name="Banfield J.F."/>
        </authorList>
    </citation>
    <scope>NUCLEOTIDE SEQUENCE</scope>
    <source>
        <strain evidence="15">NC_groundwater_972_Pr1_S-0.2um_49_27</strain>
    </source>
</reference>
<dbReference type="InterPro" id="IPR002320">
    <property type="entry name" value="Thr-tRNA-ligase_IIa"/>
</dbReference>
<dbReference type="InterPro" id="IPR004154">
    <property type="entry name" value="Anticodon-bd"/>
</dbReference>
<dbReference type="PANTHER" id="PTHR11451">
    <property type="entry name" value="THREONINE-TRNA LIGASE"/>
    <property type="match status" value="1"/>
</dbReference>
<dbReference type="Proteomes" id="UP000808388">
    <property type="component" value="Unassembled WGS sequence"/>
</dbReference>
<dbReference type="GO" id="GO:0005737">
    <property type="term" value="C:cytoplasm"/>
    <property type="evidence" value="ECO:0007669"/>
    <property type="project" value="UniProtKB-SubCell"/>
</dbReference>
<dbReference type="FunFam" id="3.40.50.800:FF:000001">
    <property type="entry name" value="Threonine--tRNA ligase"/>
    <property type="match status" value="1"/>
</dbReference>
<evidence type="ECO:0000256" key="7">
    <source>
        <dbReference type="ARBA" id="ARBA00022833"/>
    </source>
</evidence>
<dbReference type="InterPro" id="IPR033728">
    <property type="entry name" value="ThrRS_core"/>
</dbReference>
<dbReference type="PANTHER" id="PTHR11451:SF44">
    <property type="entry name" value="THREONINE--TRNA LIGASE, CHLOROPLASTIC_MITOCHONDRIAL 2"/>
    <property type="match status" value="1"/>
</dbReference>
<feature type="binding site" evidence="13">
    <location>
        <position position="450"/>
    </location>
    <ligand>
        <name>Zn(2+)</name>
        <dbReference type="ChEBI" id="CHEBI:29105"/>
        <note>catalytic</note>
    </ligand>
</feature>
<dbReference type="InterPro" id="IPR036621">
    <property type="entry name" value="Anticodon-bd_dom_sf"/>
</dbReference>
<feature type="binding site" evidence="13">
    <location>
        <position position="325"/>
    </location>
    <ligand>
        <name>Zn(2+)</name>
        <dbReference type="ChEBI" id="CHEBI:29105"/>
        <note>catalytic</note>
    </ligand>
</feature>
<dbReference type="InterPro" id="IPR006195">
    <property type="entry name" value="aa-tRNA-synth_II"/>
</dbReference>
<comment type="subunit">
    <text evidence="13">Homodimer.</text>
</comment>
<dbReference type="PRINTS" id="PR01047">
    <property type="entry name" value="TRNASYNTHTHR"/>
</dbReference>
<dbReference type="Pfam" id="PF03129">
    <property type="entry name" value="HGTP_anticodon"/>
    <property type="match status" value="1"/>
</dbReference>
<dbReference type="PROSITE" id="PS50862">
    <property type="entry name" value="AA_TRNA_LIGASE_II"/>
    <property type="match status" value="1"/>
</dbReference>
<dbReference type="SMART" id="SM00863">
    <property type="entry name" value="tRNA_SAD"/>
    <property type="match status" value="1"/>
</dbReference>